<dbReference type="Gene3D" id="1.10.150.240">
    <property type="entry name" value="Putative phosphatase, domain 2"/>
    <property type="match status" value="1"/>
</dbReference>
<proteinExistence type="predicted"/>
<dbReference type="InterPro" id="IPR006439">
    <property type="entry name" value="HAD-SF_hydro_IA"/>
</dbReference>
<dbReference type="InterPro" id="IPR023214">
    <property type="entry name" value="HAD_sf"/>
</dbReference>
<name>A0A4Q7KUV8_9PSEU</name>
<dbReference type="PANTHER" id="PTHR43481:SF4">
    <property type="entry name" value="GLYCEROL-1-PHOSPHATE PHOSPHOHYDROLASE 1-RELATED"/>
    <property type="match status" value="1"/>
</dbReference>
<dbReference type="GO" id="GO:0050308">
    <property type="term" value="F:sugar-phosphatase activity"/>
    <property type="evidence" value="ECO:0007669"/>
    <property type="project" value="TreeGrafter"/>
</dbReference>
<gene>
    <name evidence="1" type="ORF">EV193_103102</name>
</gene>
<dbReference type="InterPro" id="IPR051806">
    <property type="entry name" value="HAD-like_SPP"/>
</dbReference>
<dbReference type="NCBIfam" id="TIGR01509">
    <property type="entry name" value="HAD-SF-IA-v3"/>
    <property type="match status" value="1"/>
</dbReference>
<sequence>MTILETRAVLFDLDGVLADSTATIHRILRDWAAGHALDAEAAIRLSHGRRAVDVISTLAPHLDPIAEDARIVAVEERDFDGVATVPGAAELIAGLSPDAWAVVTSGARNVARGRLRAAGIPEPRHLVTANDVTTGKPDPEGYLLAARLLDVPPADCVVIEDAIAGRRAAAAAGMRCIGLGAEFAGATDEDAPDLWITELRQVTAAAGGLRVHPNA</sequence>
<organism evidence="1 2">
    <name type="scientific">Herbihabitans rhizosphaerae</name>
    <dbReference type="NCBI Taxonomy" id="1872711"/>
    <lineage>
        <taxon>Bacteria</taxon>
        <taxon>Bacillati</taxon>
        <taxon>Actinomycetota</taxon>
        <taxon>Actinomycetes</taxon>
        <taxon>Pseudonocardiales</taxon>
        <taxon>Pseudonocardiaceae</taxon>
        <taxon>Herbihabitans</taxon>
    </lineage>
</organism>
<dbReference type="AlphaFoldDB" id="A0A4Q7KUV8"/>
<dbReference type="Pfam" id="PF00702">
    <property type="entry name" value="Hydrolase"/>
    <property type="match status" value="1"/>
</dbReference>
<dbReference type="SUPFAM" id="SSF56784">
    <property type="entry name" value="HAD-like"/>
    <property type="match status" value="1"/>
</dbReference>
<dbReference type="InterPro" id="IPR036412">
    <property type="entry name" value="HAD-like_sf"/>
</dbReference>
<dbReference type="Gene3D" id="3.40.50.1000">
    <property type="entry name" value="HAD superfamily/HAD-like"/>
    <property type="match status" value="1"/>
</dbReference>
<comment type="caution">
    <text evidence="1">The sequence shown here is derived from an EMBL/GenBank/DDBJ whole genome shotgun (WGS) entry which is preliminary data.</text>
</comment>
<dbReference type="SFLD" id="SFLDS00003">
    <property type="entry name" value="Haloacid_Dehalogenase"/>
    <property type="match status" value="1"/>
</dbReference>
<dbReference type="InterPro" id="IPR023198">
    <property type="entry name" value="PGP-like_dom2"/>
</dbReference>
<dbReference type="EMBL" id="SGWQ01000003">
    <property type="protein sequence ID" value="RZS40789.1"/>
    <property type="molecule type" value="Genomic_DNA"/>
</dbReference>
<keyword evidence="2" id="KW-1185">Reference proteome</keyword>
<evidence type="ECO:0000313" key="2">
    <source>
        <dbReference type="Proteomes" id="UP000294257"/>
    </source>
</evidence>
<evidence type="ECO:0000313" key="1">
    <source>
        <dbReference type="EMBL" id="RZS40789.1"/>
    </source>
</evidence>
<dbReference type="SFLD" id="SFLDG01129">
    <property type="entry name" value="C1.5:_HAD__Beta-PGM__Phosphata"/>
    <property type="match status" value="1"/>
</dbReference>
<dbReference type="PANTHER" id="PTHR43481">
    <property type="entry name" value="FRUCTOSE-1-PHOSPHATE PHOSPHATASE"/>
    <property type="match status" value="1"/>
</dbReference>
<dbReference type="RefSeq" id="WP_165401309.1">
    <property type="nucleotide sequence ID" value="NZ_SGWQ01000003.1"/>
</dbReference>
<dbReference type="PRINTS" id="PR00413">
    <property type="entry name" value="HADHALOGNASE"/>
</dbReference>
<dbReference type="Proteomes" id="UP000294257">
    <property type="component" value="Unassembled WGS sequence"/>
</dbReference>
<protein>
    <submittedName>
        <fullName evidence="1">Sugar-phosphatase</fullName>
    </submittedName>
</protein>
<reference evidence="1 2" key="1">
    <citation type="submission" date="2019-02" db="EMBL/GenBank/DDBJ databases">
        <title>Genomic Encyclopedia of Type Strains, Phase IV (KMG-IV): sequencing the most valuable type-strain genomes for metagenomic binning, comparative biology and taxonomic classification.</title>
        <authorList>
            <person name="Goeker M."/>
        </authorList>
    </citation>
    <scope>NUCLEOTIDE SEQUENCE [LARGE SCALE GENOMIC DNA]</scope>
    <source>
        <strain evidence="1 2">DSM 101727</strain>
    </source>
</reference>
<accession>A0A4Q7KUV8</accession>